<keyword evidence="1" id="KW-1133">Transmembrane helix</keyword>
<dbReference type="EMBL" id="VSSQ01070009">
    <property type="protein sequence ID" value="MPN21909.1"/>
    <property type="molecule type" value="Genomic_DNA"/>
</dbReference>
<evidence type="ECO:0000313" key="2">
    <source>
        <dbReference type="EMBL" id="MPN21909.1"/>
    </source>
</evidence>
<gene>
    <name evidence="2" type="ORF">SDC9_169291</name>
</gene>
<protein>
    <submittedName>
        <fullName evidence="2">Uncharacterized protein</fullName>
    </submittedName>
</protein>
<comment type="caution">
    <text evidence="2">The sequence shown here is derived from an EMBL/GenBank/DDBJ whole genome shotgun (WGS) entry which is preliminary data.</text>
</comment>
<keyword evidence="1" id="KW-0812">Transmembrane</keyword>
<accession>A0A645G7Z4</accession>
<sequence>MVGTAHFDDVFLFGGKARHANRRHAGLGAGAQHAEHLDGGHVFGDFFGQLVFKFVEKAGARAAVVQQLDHFVAHLYRVAAQHGGAARLQKVVVFVAVNVVQKSALRFGEYQRKRVVECKVMLHPAGDDGFCLFDHLFGFCAFFGVVIVLIRL</sequence>
<proteinExistence type="predicted"/>
<evidence type="ECO:0000256" key="1">
    <source>
        <dbReference type="SAM" id="Phobius"/>
    </source>
</evidence>
<keyword evidence="1" id="KW-0472">Membrane</keyword>
<dbReference type="AlphaFoldDB" id="A0A645G7Z4"/>
<organism evidence="2">
    <name type="scientific">bioreactor metagenome</name>
    <dbReference type="NCBI Taxonomy" id="1076179"/>
    <lineage>
        <taxon>unclassified sequences</taxon>
        <taxon>metagenomes</taxon>
        <taxon>ecological metagenomes</taxon>
    </lineage>
</organism>
<feature type="transmembrane region" description="Helical" evidence="1">
    <location>
        <begin position="132"/>
        <end position="150"/>
    </location>
</feature>
<name>A0A645G7Z4_9ZZZZ</name>
<reference evidence="2" key="1">
    <citation type="submission" date="2019-08" db="EMBL/GenBank/DDBJ databases">
        <authorList>
            <person name="Kucharzyk K."/>
            <person name="Murdoch R.W."/>
            <person name="Higgins S."/>
            <person name="Loffler F."/>
        </authorList>
    </citation>
    <scope>NUCLEOTIDE SEQUENCE</scope>
</reference>